<dbReference type="HOGENOM" id="CLU_1147588_0_0_1"/>
<feature type="transmembrane region" description="Helical" evidence="1">
    <location>
        <begin position="51"/>
        <end position="73"/>
    </location>
</feature>
<organism evidence="2 3">
    <name type="scientific">Plicaturopsis crispa FD-325 SS-3</name>
    <dbReference type="NCBI Taxonomy" id="944288"/>
    <lineage>
        <taxon>Eukaryota</taxon>
        <taxon>Fungi</taxon>
        <taxon>Dikarya</taxon>
        <taxon>Basidiomycota</taxon>
        <taxon>Agaricomycotina</taxon>
        <taxon>Agaricomycetes</taxon>
        <taxon>Agaricomycetidae</taxon>
        <taxon>Amylocorticiales</taxon>
        <taxon>Amylocorticiaceae</taxon>
        <taxon>Plicatura</taxon>
        <taxon>Plicaturopsis crispa</taxon>
    </lineage>
</organism>
<name>A0A0C9T956_PLICR</name>
<dbReference type="PANTHER" id="PTHR37544">
    <property type="entry name" value="SPRAY-RELATED"/>
    <property type="match status" value="1"/>
</dbReference>
<dbReference type="AlphaFoldDB" id="A0A0C9T956"/>
<feature type="transmembrane region" description="Helical" evidence="1">
    <location>
        <begin position="156"/>
        <end position="182"/>
    </location>
</feature>
<dbReference type="Proteomes" id="UP000053263">
    <property type="component" value="Unassembled WGS sequence"/>
</dbReference>
<reference evidence="2 3" key="1">
    <citation type="submission" date="2014-06" db="EMBL/GenBank/DDBJ databases">
        <title>Evolutionary Origins and Diversification of the Mycorrhizal Mutualists.</title>
        <authorList>
            <consortium name="DOE Joint Genome Institute"/>
            <consortium name="Mycorrhizal Genomics Consortium"/>
            <person name="Kohler A."/>
            <person name="Kuo A."/>
            <person name="Nagy L.G."/>
            <person name="Floudas D."/>
            <person name="Copeland A."/>
            <person name="Barry K.W."/>
            <person name="Cichocki N."/>
            <person name="Veneault-Fourrey C."/>
            <person name="LaButti K."/>
            <person name="Lindquist E.A."/>
            <person name="Lipzen A."/>
            <person name="Lundell T."/>
            <person name="Morin E."/>
            <person name="Murat C."/>
            <person name="Riley R."/>
            <person name="Ohm R."/>
            <person name="Sun H."/>
            <person name="Tunlid A."/>
            <person name="Henrissat B."/>
            <person name="Grigoriev I.V."/>
            <person name="Hibbett D.S."/>
            <person name="Martin F."/>
        </authorList>
    </citation>
    <scope>NUCLEOTIDE SEQUENCE [LARGE SCALE GENOMIC DNA]</scope>
    <source>
        <strain evidence="2 3">FD-325 SS-3</strain>
    </source>
</reference>
<protein>
    <submittedName>
        <fullName evidence="2">Uncharacterized protein</fullName>
    </submittedName>
</protein>
<sequence length="242" mass="26731">MPGRAGRREDISLSKVQGNRASVLSLRRTSTWTSQSNGGGLFRPTVLKKRVGLTVVVALLSLIAVILVLGLALERKTFGRINTANRYQHYLWTIPPVIVTVAIAAIVSSMDYSLKRLQPFVNLIKGDASADHSLLLDYVSAPRYLVWSYALKNKHWVVTCSTLATLFCALLSPLASSLFVAVPPTHWLLSSPRIRGCHRGRPQMVLCRVFGSTLTASLRPLHIRTCRQLVPTFGGCHRFDAI</sequence>
<dbReference type="Pfam" id="PF11915">
    <property type="entry name" value="DUF3433"/>
    <property type="match status" value="1"/>
</dbReference>
<evidence type="ECO:0000256" key="1">
    <source>
        <dbReference type="SAM" id="Phobius"/>
    </source>
</evidence>
<dbReference type="EMBL" id="KN832569">
    <property type="protein sequence ID" value="KII84748.1"/>
    <property type="molecule type" value="Genomic_DNA"/>
</dbReference>
<keyword evidence="1" id="KW-1133">Transmembrane helix</keyword>
<accession>A0A0C9T956</accession>
<proteinExistence type="predicted"/>
<evidence type="ECO:0000313" key="2">
    <source>
        <dbReference type="EMBL" id="KII84748.1"/>
    </source>
</evidence>
<keyword evidence="3" id="KW-1185">Reference proteome</keyword>
<feature type="transmembrane region" description="Helical" evidence="1">
    <location>
        <begin position="93"/>
        <end position="114"/>
    </location>
</feature>
<gene>
    <name evidence="2" type="ORF">PLICRDRAFT_340643</name>
</gene>
<evidence type="ECO:0000313" key="3">
    <source>
        <dbReference type="Proteomes" id="UP000053263"/>
    </source>
</evidence>
<dbReference type="OrthoDB" id="3522351at2759"/>
<keyword evidence="1" id="KW-0472">Membrane</keyword>
<keyword evidence="1" id="KW-0812">Transmembrane</keyword>
<dbReference type="InterPro" id="IPR021840">
    <property type="entry name" value="DUF3433"/>
</dbReference>
<dbReference type="PANTHER" id="PTHR37544:SF1">
    <property type="entry name" value="PHOSPHORIBOSYLAMINOIMIDAZOLE-SUCCINOCARBOXAMIDE SYNTHASE"/>
    <property type="match status" value="1"/>
</dbReference>